<evidence type="ECO:0000313" key="4">
    <source>
        <dbReference type="Proteomes" id="UP001500236"/>
    </source>
</evidence>
<reference evidence="4" key="1">
    <citation type="journal article" date="2019" name="Int. J. Syst. Evol. Microbiol.">
        <title>The Global Catalogue of Microorganisms (GCM) 10K type strain sequencing project: providing services to taxonomists for standard genome sequencing and annotation.</title>
        <authorList>
            <consortium name="The Broad Institute Genomics Platform"/>
            <consortium name="The Broad Institute Genome Sequencing Center for Infectious Disease"/>
            <person name="Wu L."/>
            <person name="Ma J."/>
        </authorList>
    </citation>
    <scope>NUCLEOTIDE SEQUENCE [LARGE SCALE GENOMIC DNA]</scope>
    <source>
        <strain evidence="4">JCM 14309</strain>
    </source>
</reference>
<keyword evidence="2" id="KW-1133">Transmembrane helix</keyword>
<dbReference type="RefSeq" id="WP_344680833.1">
    <property type="nucleotide sequence ID" value="NZ_BAAAVT010000011.1"/>
</dbReference>
<name>A0ABP6M133_9MICC</name>
<proteinExistence type="predicted"/>
<accession>A0ABP6M133</accession>
<evidence type="ECO:0000256" key="1">
    <source>
        <dbReference type="SAM" id="MobiDB-lite"/>
    </source>
</evidence>
<comment type="caution">
    <text evidence="3">The sequence shown here is derived from an EMBL/GenBank/DDBJ whole genome shotgun (WGS) entry which is preliminary data.</text>
</comment>
<gene>
    <name evidence="3" type="ORF">GCM10010529_19790</name>
</gene>
<evidence type="ECO:0000313" key="3">
    <source>
        <dbReference type="EMBL" id="GAA3067014.1"/>
    </source>
</evidence>
<dbReference type="EMBL" id="BAAAVT010000011">
    <property type="protein sequence ID" value="GAA3067014.1"/>
    <property type="molecule type" value="Genomic_DNA"/>
</dbReference>
<keyword evidence="2" id="KW-0812">Transmembrane</keyword>
<organism evidence="3 4">
    <name type="scientific">Nesterenkonia aethiopica</name>
    <dbReference type="NCBI Taxonomy" id="269144"/>
    <lineage>
        <taxon>Bacteria</taxon>
        <taxon>Bacillati</taxon>
        <taxon>Actinomycetota</taxon>
        <taxon>Actinomycetes</taxon>
        <taxon>Micrococcales</taxon>
        <taxon>Micrococcaceae</taxon>
        <taxon>Nesterenkonia</taxon>
    </lineage>
</organism>
<feature type="compositionally biased region" description="Low complexity" evidence="1">
    <location>
        <begin position="15"/>
        <end position="42"/>
    </location>
</feature>
<protein>
    <submittedName>
        <fullName evidence="3">Uncharacterized protein</fullName>
    </submittedName>
</protein>
<keyword evidence="2" id="KW-0472">Membrane</keyword>
<sequence length="304" mass="32061">MSTARPDEPMPPDAPESADSPASPDSAASPACPDAAASPAPDADAELGVGAAETSSSRGFLEEYRWGLAVIGGLSLLLVLLVGGLILTANPHRGTPAQEADDQGASREGRAVDLLGAEARPEKTAHEDLLPAGGEAFSDGEGLVVGEDIAPGAYRQDPGSGPTDATCFYVIYADASETTVRRTGADDRGIAVLEDGEVVDSVDCGDWLPLEDTVPERPETQFGTGMHVVGEHVEPGTYELDWDEDTMLCWWDIFRDLRGDGHILDSGFIPRDAPEFGEPLQITLGDQEQLVVSSESCGTWTKVR</sequence>
<feature type="transmembrane region" description="Helical" evidence="2">
    <location>
        <begin position="66"/>
        <end position="87"/>
    </location>
</feature>
<evidence type="ECO:0000256" key="2">
    <source>
        <dbReference type="SAM" id="Phobius"/>
    </source>
</evidence>
<feature type="region of interest" description="Disordered" evidence="1">
    <location>
        <begin position="1"/>
        <end position="50"/>
    </location>
</feature>
<dbReference type="Proteomes" id="UP001500236">
    <property type="component" value="Unassembled WGS sequence"/>
</dbReference>
<keyword evidence="4" id="KW-1185">Reference proteome</keyword>